<evidence type="ECO:0000259" key="4">
    <source>
        <dbReference type="PROSITE" id="PS50004"/>
    </source>
</evidence>
<evidence type="ECO:0000259" key="5">
    <source>
        <dbReference type="PROSITE" id="PS50404"/>
    </source>
</evidence>
<dbReference type="EMBL" id="JABANN010000136">
    <property type="protein sequence ID" value="KAF4669644.1"/>
    <property type="molecule type" value="Genomic_DNA"/>
</dbReference>
<dbReference type="Pfam" id="PF00043">
    <property type="entry name" value="GST_C"/>
    <property type="match status" value="1"/>
</dbReference>
<keyword evidence="3" id="KW-1133">Transmembrane helix</keyword>
<comment type="similarity">
    <text evidence="1">Belongs to the GST superfamily.</text>
</comment>
<feature type="compositionally biased region" description="Low complexity" evidence="2">
    <location>
        <begin position="140"/>
        <end position="165"/>
    </location>
</feature>
<dbReference type="SUPFAM" id="SSF47616">
    <property type="entry name" value="GST C-terminal domain-like"/>
    <property type="match status" value="1"/>
</dbReference>
<dbReference type="InterPro" id="IPR004045">
    <property type="entry name" value="Glutathione_S-Trfase_N"/>
</dbReference>
<feature type="domain" description="C2" evidence="4">
    <location>
        <begin position="199"/>
        <end position="326"/>
    </location>
</feature>
<evidence type="ECO:0000256" key="1">
    <source>
        <dbReference type="ARBA" id="ARBA00007409"/>
    </source>
</evidence>
<gene>
    <name evidence="7" type="ORF">FOL46_001286</name>
</gene>
<feature type="region of interest" description="Disordered" evidence="2">
    <location>
        <begin position="140"/>
        <end position="171"/>
    </location>
</feature>
<feature type="domain" description="GST C-terminal" evidence="6">
    <location>
        <begin position="723"/>
        <end position="850"/>
    </location>
</feature>
<dbReference type="PANTHER" id="PTHR44051:SF8">
    <property type="entry name" value="GLUTATHIONE S-TRANSFERASE GSTA"/>
    <property type="match status" value="1"/>
</dbReference>
<dbReference type="CDD" id="cd00065">
    <property type="entry name" value="FYVE_like_SF"/>
    <property type="match status" value="1"/>
</dbReference>
<dbReference type="PROSITE" id="PS50405">
    <property type="entry name" value="GST_CTER"/>
    <property type="match status" value="1"/>
</dbReference>
<dbReference type="PROSITE" id="PS50404">
    <property type="entry name" value="GST_NTER"/>
    <property type="match status" value="1"/>
</dbReference>
<dbReference type="InterPro" id="IPR036249">
    <property type="entry name" value="Thioredoxin-like_sf"/>
</dbReference>
<evidence type="ECO:0000259" key="6">
    <source>
        <dbReference type="PROSITE" id="PS50405"/>
    </source>
</evidence>
<dbReference type="CDD" id="cd00030">
    <property type="entry name" value="C2"/>
    <property type="match status" value="1"/>
</dbReference>
<proteinExistence type="inferred from homology"/>
<dbReference type="InterPro" id="IPR040079">
    <property type="entry name" value="Glutathione_S-Trfase"/>
</dbReference>
<evidence type="ECO:0000256" key="2">
    <source>
        <dbReference type="SAM" id="MobiDB-lite"/>
    </source>
</evidence>
<comment type="caution">
    <text evidence="7">The sequence shown here is derived from an EMBL/GenBank/DDBJ whole genome shotgun (WGS) entry which is preliminary data.</text>
</comment>
<sequence>MKSTSSATTEGATGNNDGSKKDELLRLSTRDFQGIALDRWVENNDNFCNHCRGRIGKLRRVRGRWSHETAGSPVKYSQSSNGGNDLRAYRCAKCGNIVCRNCLQTGRFIGTKICKRCFNGQEISNSKLLDSRSFSAASGSLASAPAQESKPLPASGVSSSSESPSTAVTDVPAVQQSAAVSSYQPRRMPTIWRKARVMSDGQRYIDPHNPTVHFGWDLYALLNVRVIEARGLRAADTNVFGRKSSSDPYCVLWVNKDKITRRTPFLKHTLQPVWDYRCSTMVLKTPGQMLHVEVFDRDVASSDDVIGNGDLDLSTLRRDEPVDGWVPLRYQGKPAGAVRLEVEFSYTVASEVSAYMQHYMLMESQPKDKPKFDVNALYGPGMYILETLWTDQLKGLLMGFVYPIFRWDSWWQSLLVWAAYLYACCFVEYWPAGLCWGVAVVMVRNKMMSAYKKVVDQESNINRHGSMAFVSLDQDGDDGDDDDDAEKSINALVRRFTQLSPTWLKDTAARFQRPLRILADSLDLGEDILMWRDPLSKPVFYILLVSGLVLCRLPFGMVMAIIGSAVMMLHSPLRGLLSGISASVHSYRAQRRLWALLMKLAGFNHPVHCWTHSVELCSVLATFTPAMFRDVRSGDDRVVLYTMESSHDGFRVDLTLREKGVTYSGKTINIVKGEHQTPEYTAINPRQKIPSLIHDNVVITESCAAMQYIEAVFNRDIRLRPKDPAQLGKCLQYIHEFELNLDPKNIADKVLYQRMSRAQLVEEIEALKAELMIWDGYLDSKEYLVDDFSLADIAVFPLVAQLTECFGLDLKDYPNLQRWYSNMRSRPSLEEHPFFLACAKIDSLFGTTPAQRTVLSSE</sequence>
<protein>
    <recommendedName>
        <fullName evidence="9">Extended synaptotagmin-like protein</fullName>
    </recommendedName>
</protein>
<dbReference type="PANTHER" id="PTHR44051">
    <property type="entry name" value="GLUTATHIONE S-TRANSFERASE-RELATED"/>
    <property type="match status" value="1"/>
</dbReference>
<feature type="domain" description="GST N-terminal" evidence="5">
    <location>
        <begin position="636"/>
        <end position="717"/>
    </location>
</feature>
<dbReference type="AlphaFoldDB" id="A0A7J6MDW4"/>
<dbReference type="InterPro" id="IPR036282">
    <property type="entry name" value="Glutathione-S-Trfase_C_sf"/>
</dbReference>
<evidence type="ECO:0000313" key="7">
    <source>
        <dbReference type="EMBL" id="KAF4669644.1"/>
    </source>
</evidence>
<dbReference type="PROSITE" id="PS50004">
    <property type="entry name" value="C2"/>
    <property type="match status" value="1"/>
</dbReference>
<dbReference type="InterPro" id="IPR035892">
    <property type="entry name" value="C2_domain_sf"/>
</dbReference>
<dbReference type="SFLD" id="SFLDS00019">
    <property type="entry name" value="Glutathione_Transferase_(cytos"/>
    <property type="match status" value="1"/>
</dbReference>
<feature type="region of interest" description="Disordered" evidence="2">
    <location>
        <begin position="1"/>
        <end position="21"/>
    </location>
</feature>
<accession>A0A7J6MDW4</accession>
<dbReference type="Gene3D" id="1.20.1050.10">
    <property type="match status" value="1"/>
</dbReference>
<evidence type="ECO:0000313" key="8">
    <source>
        <dbReference type="Proteomes" id="UP000572268"/>
    </source>
</evidence>
<keyword evidence="3" id="KW-0472">Membrane</keyword>
<dbReference type="SFLD" id="SFLDG00358">
    <property type="entry name" value="Main_(cytGST)"/>
    <property type="match status" value="1"/>
</dbReference>
<feature type="transmembrane region" description="Helical" evidence="3">
    <location>
        <begin position="539"/>
        <end position="569"/>
    </location>
</feature>
<dbReference type="InterPro" id="IPR004046">
    <property type="entry name" value="GST_C"/>
</dbReference>
<dbReference type="Proteomes" id="UP000572268">
    <property type="component" value="Unassembled WGS sequence"/>
</dbReference>
<keyword evidence="3" id="KW-0812">Transmembrane</keyword>
<dbReference type="SMART" id="SM00239">
    <property type="entry name" value="C2"/>
    <property type="match status" value="1"/>
</dbReference>
<dbReference type="Pfam" id="PF00168">
    <property type="entry name" value="C2"/>
    <property type="match status" value="1"/>
</dbReference>
<dbReference type="InterPro" id="IPR000008">
    <property type="entry name" value="C2_dom"/>
</dbReference>
<evidence type="ECO:0008006" key="9">
    <source>
        <dbReference type="Google" id="ProtNLM"/>
    </source>
</evidence>
<reference evidence="7 8" key="1">
    <citation type="submission" date="2020-04" db="EMBL/GenBank/DDBJ databases">
        <title>Perkinsus olseni comparative genomics.</title>
        <authorList>
            <person name="Bogema D.R."/>
        </authorList>
    </citation>
    <scope>NUCLEOTIDE SEQUENCE [LARGE SCALE GENOMIC DNA]</scope>
    <source>
        <strain evidence="7">ATCC PRA-31</strain>
    </source>
</reference>
<dbReference type="InterPro" id="IPR010987">
    <property type="entry name" value="Glutathione-S-Trfase_C-like"/>
</dbReference>
<dbReference type="Pfam" id="PF02798">
    <property type="entry name" value="GST_N"/>
    <property type="match status" value="1"/>
</dbReference>
<dbReference type="Gene3D" id="2.60.40.150">
    <property type="entry name" value="C2 domain"/>
    <property type="match status" value="1"/>
</dbReference>
<feature type="transmembrane region" description="Helical" evidence="3">
    <location>
        <begin position="414"/>
        <end position="443"/>
    </location>
</feature>
<evidence type="ECO:0000256" key="3">
    <source>
        <dbReference type="SAM" id="Phobius"/>
    </source>
</evidence>
<feature type="compositionally biased region" description="Low complexity" evidence="2">
    <location>
        <begin position="1"/>
        <end position="14"/>
    </location>
</feature>
<dbReference type="SUPFAM" id="SSF52833">
    <property type="entry name" value="Thioredoxin-like"/>
    <property type="match status" value="1"/>
</dbReference>
<dbReference type="SUPFAM" id="SSF49562">
    <property type="entry name" value="C2 domain (Calcium/lipid-binding domain, CaLB)"/>
    <property type="match status" value="1"/>
</dbReference>
<name>A0A7J6MDW4_PEROL</name>
<organism evidence="7 8">
    <name type="scientific">Perkinsus olseni</name>
    <name type="common">Perkinsus atlanticus</name>
    <dbReference type="NCBI Taxonomy" id="32597"/>
    <lineage>
        <taxon>Eukaryota</taxon>
        <taxon>Sar</taxon>
        <taxon>Alveolata</taxon>
        <taxon>Perkinsozoa</taxon>
        <taxon>Perkinsea</taxon>
        <taxon>Perkinsida</taxon>
        <taxon>Perkinsidae</taxon>
        <taxon>Perkinsus</taxon>
    </lineage>
</organism>
<dbReference type="Gene3D" id="3.40.30.10">
    <property type="entry name" value="Glutaredoxin"/>
    <property type="match status" value="1"/>
</dbReference>